<dbReference type="EMBL" id="CASHSV030000206">
    <property type="protein sequence ID" value="CAJ2652988.1"/>
    <property type="molecule type" value="Genomic_DNA"/>
</dbReference>
<evidence type="ECO:0000313" key="2">
    <source>
        <dbReference type="Proteomes" id="UP001177021"/>
    </source>
</evidence>
<gene>
    <name evidence="1" type="ORF">MILVUS5_LOCUS20396</name>
</gene>
<evidence type="ECO:0000313" key="1">
    <source>
        <dbReference type="EMBL" id="CAJ2652988.1"/>
    </source>
</evidence>
<keyword evidence="2" id="KW-1185">Reference proteome</keyword>
<comment type="caution">
    <text evidence="1">The sequence shown here is derived from an EMBL/GenBank/DDBJ whole genome shotgun (WGS) entry which is preliminary data.</text>
</comment>
<sequence length="524" mass="60288">MENVQPRFKSNSTSKSTSRSSKSMGSFRIRMPTPEDIEKYKNKFVSVVDPKLGTISMPDDFYIKCKTTFDKHSFGWIRGPNYKKAVVLYQKTNTGMVLTNTLNVSRTFGIVKPTRVSFSYVPAENQFWMRILPNNRSSGKRVPTAADIEKYRHKFHTQIDPNLETISIPDDFVNEWKTTFDKHNFAWIRGPNYRNVEVFYKQTDSGLVLTDSSVVSKYFGFVRPTRVTLSYVAAENKFWMRILPHKIVPQININDTTVQQPNHDPAKTPAQNVQIDIVPQININDTNVQQPNHDSANPPAQNVQIEQLPVDNNTNMRATHDRDHASEIPPRMNLSNKEGRLSLKRKPLNGDNVIHETSDQVSLRRSKRLIVANNKIQIEKLTNTQPKLSSKRMKHQKFVRASTKAMVSRIRIKKTEFGYEWTKLVTEAAARKYGAKVLHIPNEISKIVLKPKFAKILIEVQMNGVTLLSIPCNVMTAKRYQFERYISKEWSKIIKKTNIEAGDKLMFKLQEPPAKLMIQLIKGK</sequence>
<protein>
    <submittedName>
        <fullName evidence="1">Uncharacterized protein</fullName>
    </submittedName>
</protein>
<proteinExistence type="predicted"/>
<accession>A0ACB0K9F2</accession>
<name>A0ACB0K9F2_TRIPR</name>
<reference evidence="1" key="1">
    <citation type="submission" date="2023-10" db="EMBL/GenBank/DDBJ databases">
        <authorList>
            <person name="Rodriguez Cubillos JULIANA M."/>
            <person name="De Vega J."/>
        </authorList>
    </citation>
    <scope>NUCLEOTIDE SEQUENCE</scope>
</reference>
<dbReference type="Proteomes" id="UP001177021">
    <property type="component" value="Unassembled WGS sequence"/>
</dbReference>
<organism evidence="1 2">
    <name type="scientific">Trifolium pratense</name>
    <name type="common">Red clover</name>
    <dbReference type="NCBI Taxonomy" id="57577"/>
    <lineage>
        <taxon>Eukaryota</taxon>
        <taxon>Viridiplantae</taxon>
        <taxon>Streptophyta</taxon>
        <taxon>Embryophyta</taxon>
        <taxon>Tracheophyta</taxon>
        <taxon>Spermatophyta</taxon>
        <taxon>Magnoliopsida</taxon>
        <taxon>eudicotyledons</taxon>
        <taxon>Gunneridae</taxon>
        <taxon>Pentapetalae</taxon>
        <taxon>rosids</taxon>
        <taxon>fabids</taxon>
        <taxon>Fabales</taxon>
        <taxon>Fabaceae</taxon>
        <taxon>Papilionoideae</taxon>
        <taxon>50 kb inversion clade</taxon>
        <taxon>NPAAA clade</taxon>
        <taxon>Hologalegina</taxon>
        <taxon>IRL clade</taxon>
        <taxon>Trifolieae</taxon>
        <taxon>Trifolium</taxon>
    </lineage>
</organism>